<sequence length="66" mass="7136">MKKLMTRLSLALTFCAAAAGTAAADETHTNSHNAPVVTLVHTGQIDDPMEDVLEHTLLIGGKHRWQ</sequence>
<feature type="signal peptide" evidence="1">
    <location>
        <begin position="1"/>
        <end position="24"/>
    </location>
</feature>
<dbReference type="RefSeq" id="WP_282546343.1">
    <property type="nucleotide sequence ID" value="NZ_JASCIQ010000045.1"/>
</dbReference>
<feature type="chain" id="PRO_5045409699" evidence="1">
    <location>
        <begin position="25"/>
        <end position="66"/>
    </location>
</feature>
<proteinExistence type="predicted"/>
<keyword evidence="3" id="KW-1185">Reference proteome</keyword>
<dbReference type="Proteomes" id="UP001223978">
    <property type="component" value="Unassembled WGS sequence"/>
</dbReference>
<evidence type="ECO:0000313" key="2">
    <source>
        <dbReference type="EMBL" id="MDI3408388.1"/>
    </source>
</evidence>
<protein>
    <submittedName>
        <fullName evidence="2">Uncharacterized protein</fullName>
    </submittedName>
</protein>
<evidence type="ECO:0000256" key="1">
    <source>
        <dbReference type="SAM" id="SignalP"/>
    </source>
</evidence>
<evidence type="ECO:0000313" key="3">
    <source>
        <dbReference type="Proteomes" id="UP001223978"/>
    </source>
</evidence>
<keyword evidence="1" id="KW-0732">Signal</keyword>
<gene>
    <name evidence="2" type="ORF">QIS96_31780</name>
</gene>
<accession>A0ABT6SJL6</accession>
<organism evidence="2 3">
    <name type="scientific">Streptomyces cavernicola</name>
    <dbReference type="NCBI Taxonomy" id="3043613"/>
    <lineage>
        <taxon>Bacteria</taxon>
        <taxon>Bacillati</taxon>
        <taxon>Actinomycetota</taxon>
        <taxon>Actinomycetes</taxon>
        <taxon>Kitasatosporales</taxon>
        <taxon>Streptomycetaceae</taxon>
        <taxon>Streptomyces</taxon>
    </lineage>
</organism>
<comment type="caution">
    <text evidence="2">The sequence shown here is derived from an EMBL/GenBank/DDBJ whole genome shotgun (WGS) entry which is preliminary data.</text>
</comment>
<reference evidence="2 3" key="1">
    <citation type="submission" date="2023-05" db="EMBL/GenBank/DDBJ databases">
        <title>Draft genome sequence of Streptomyces sp. B-S-A6 isolated from a cave soil in Thailand.</title>
        <authorList>
            <person name="Chamroensaksri N."/>
            <person name="Muangham S."/>
        </authorList>
    </citation>
    <scope>NUCLEOTIDE SEQUENCE [LARGE SCALE GENOMIC DNA]</scope>
    <source>
        <strain evidence="2 3">B-S-A6</strain>
    </source>
</reference>
<dbReference type="EMBL" id="JASCIQ010000045">
    <property type="protein sequence ID" value="MDI3408388.1"/>
    <property type="molecule type" value="Genomic_DNA"/>
</dbReference>
<name>A0ABT6SJL6_9ACTN</name>